<dbReference type="AlphaFoldDB" id="A0A0B7NNL5"/>
<organism evidence="13 14">
    <name type="scientific">Parasitella parasitica</name>
    <dbReference type="NCBI Taxonomy" id="35722"/>
    <lineage>
        <taxon>Eukaryota</taxon>
        <taxon>Fungi</taxon>
        <taxon>Fungi incertae sedis</taxon>
        <taxon>Mucoromycota</taxon>
        <taxon>Mucoromycotina</taxon>
        <taxon>Mucoromycetes</taxon>
        <taxon>Mucorales</taxon>
        <taxon>Mucorineae</taxon>
        <taxon>Mucoraceae</taxon>
        <taxon>Parasitella</taxon>
    </lineage>
</organism>
<dbReference type="InterPro" id="IPR036424">
    <property type="entry name" value="UPP_synth-like_sf"/>
</dbReference>
<keyword evidence="9" id="KW-0460">Magnesium</keyword>
<protein>
    <recommendedName>
        <fullName evidence="5">ditrans,polycis-polyprenyl diphosphate synthase [(2E,6E)-farnesyldiphosphate specific]</fullName>
        <ecNumber evidence="5">2.5.1.87</ecNumber>
    </recommendedName>
</protein>
<evidence type="ECO:0000256" key="1">
    <source>
        <dbReference type="ARBA" id="ARBA00001946"/>
    </source>
</evidence>
<evidence type="ECO:0000313" key="14">
    <source>
        <dbReference type="Proteomes" id="UP000054107"/>
    </source>
</evidence>
<evidence type="ECO:0000256" key="3">
    <source>
        <dbReference type="ARBA" id="ARBA00004922"/>
    </source>
</evidence>
<dbReference type="OrthoDB" id="19639at2759"/>
<keyword evidence="7" id="KW-0812">Transmembrane</keyword>
<evidence type="ECO:0000313" key="13">
    <source>
        <dbReference type="EMBL" id="CEP17135.1"/>
    </source>
</evidence>
<dbReference type="UniPathway" id="UPA00378"/>
<evidence type="ECO:0000256" key="10">
    <source>
        <dbReference type="ARBA" id="ARBA00022989"/>
    </source>
</evidence>
<evidence type="ECO:0000256" key="9">
    <source>
        <dbReference type="ARBA" id="ARBA00022842"/>
    </source>
</evidence>
<dbReference type="GO" id="GO:0005789">
    <property type="term" value="C:endoplasmic reticulum membrane"/>
    <property type="evidence" value="ECO:0007669"/>
    <property type="project" value="UniProtKB-SubCell"/>
</dbReference>
<keyword evidence="6" id="KW-0808">Transferase</keyword>
<dbReference type="SUPFAM" id="SSF64005">
    <property type="entry name" value="Undecaprenyl diphosphate synthase"/>
    <property type="match status" value="1"/>
</dbReference>
<reference evidence="13 14" key="1">
    <citation type="submission" date="2014-09" db="EMBL/GenBank/DDBJ databases">
        <authorList>
            <person name="Ellenberger Sabrina"/>
        </authorList>
    </citation>
    <scope>NUCLEOTIDE SEQUENCE [LARGE SCALE GENOMIC DNA]</scope>
    <source>
        <strain evidence="13 14">CBS 412.66</strain>
    </source>
</reference>
<keyword evidence="8" id="KW-0256">Endoplasmic reticulum</keyword>
<evidence type="ECO:0000256" key="8">
    <source>
        <dbReference type="ARBA" id="ARBA00022824"/>
    </source>
</evidence>
<gene>
    <name evidence="13" type="primary">PARPA_11427.1 scaffold 44101</name>
</gene>
<sequence>MTTVLTETTDQTVLQLNTKSTHHNQPGVHRRIQFDKTHLTKIPQHLTIVVSRELSSTRSRKDWEKLMYDISIATCWAWDFGIKEISLYDASGVIKSMSIDLYKQQSTILHDYIVEYNKGEKTRPPVVKFSILSLENGKSYVGQVAQQMAKDNLGPIDVKLVDKYIHMNSVSDPDLMILYDGLPHNYVSLDGYPPWHIRLTEIANCSEYHTLNYHLFSKCLYRFSKVQQRFGH</sequence>
<evidence type="ECO:0000256" key="6">
    <source>
        <dbReference type="ARBA" id="ARBA00022679"/>
    </source>
</evidence>
<evidence type="ECO:0000256" key="2">
    <source>
        <dbReference type="ARBA" id="ARBA00004586"/>
    </source>
</evidence>
<evidence type="ECO:0000256" key="12">
    <source>
        <dbReference type="ARBA" id="ARBA00047353"/>
    </source>
</evidence>
<evidence type="ECO:0000256" key="5">
    <source>
        <dbReference type="ARBA" id="ARBA00012596"/>
    </source>
</evidence>
<evidence type="ECO:0000256" key="4">
    <source>
        <dbReference type="ARBA" id="ARBA00005432"/>
    </source>
</evidence>
<dbReference type="PANTHER" id="PTHR21528:SF0">
    <property type="entry name" value="DEHYDRODOLICHYL DIPHOSPHATE SYNTHASE COMPLEX SUBUNIT NUS1"/>
    <property type="match status" value="1"/>
</dbReference>
<dbReference type="GO" id="GO:0045547">
    <property type="term" value="F:ditrans,polycis-polyprenyl diphosphate synthase [(2E,6E)-farnesyl diphosphate specific] activity"/>
    <property type="evidence" value="ECO:0007669"/>
    <property type="project" value="UniProtKB-EC"/>
</dbReference>
<dbReference type="EMBL" id="LN733608">
    <property type="protein sequence ID" value="CEP17135.1"/>
    <property type="molecule type" value="Genomic_DNA"/>
</dbReference>
<keyword evidence="14" id="KW-1185">Reference proteome</keyword>
<keyword evidence="10" id="KW-1133">Transmembrane helix</keyword>
<comment type="pathway">
    <text evidence="3">Protein modification; protein glycosylation.</text>
</comment>
<evidence type="ECO:0000256" key="11">
    <source>
        <dbReference type="ARBA" id="ARBA00023136"/>
    </source>
</evidence>
<comment type="catalytic activity">
    <reaction evidence="12">
        <text>n isopentenyl diphosphate + (2E,6E)-farnesyl diphosphate = a di-trans,poly-cis-polyprenyl diphosphate + n diphosphate</text>
        <dbReference type="Rhea" id="RHEA:53008"/>
        <dbReference type="Rhea" id="RHEA-COMP:19494"/>
        <dbReference type="ChEBI" id="CHEBI:33019"/>
        <dbReference type="ChEBI" id="CHEBI:128769"/>
        <dbReference type="ChEBI" id="CHEBI:136960"/>
        <dbReference type="ChEBI" id="CHEBI:175763"/>
        <dbReference type="EC" id="2.5.1.87"/>
    </reaction>
</comment>
<dbReference type="PANTHER" id="PTHR21528">
    <property type="entry name" value="DEHYDRODOLICHYL DIPHOSPHATE SYNTHASE COMPLEX SUBUNIT NUS1"/>
    <property type="match status" value="1"/>
</dbReference>
<name>A0A0B7NNL5_9FUNG</name>
<accession>A0A0B7NNL5</accession>
<dbReference type="Gene3D" id="3.40.1180.10">
    <property type="entry name" value="Decaprenyl diphosphate synthase-like"/>
    <property type="match status" value="1"/>
</dbReference>
<dbReference type="EC" id="2.5.1.87" evidence="5"/>
<dbReference type="GO" id="GO:1904423">
    <property type="term" value="C:dehydrodolichyl diphosphate synthase complex"/>
    <property type="evidence" value="ECO:0007669"/>
    <property type="project" value="InterPro"/>
</dbReference>
<dbReference type="InterPro" id="IPR038887">
    <property type="entry name" value="Nus1/NgBR"/>
</dbReference>
<comment type="similarity">
    <text evidence="4">Belongs to the UPP synthase family.</text>
</comment>
<dbReference type="STRING" id="35722.A0A0B7NNL5"/>
<evidence type="ECO:0000256" key="7">
    <source>
        <dbReference type="ARBA" id="ARBA00022692"/>
    </source>
</evidence>
<proteinExistence type="inferred from homology"/>
<comment type="subcellular location">
    <subcellularLocation>
        <location evidence="2">Endoplasmic reticulum membrane</location>
    </subcellularLocation>
</comment>
<dbReference type="Proteomes" id="UP000054107">
    <property type="component" value="Unassembled WGS sequence"/>
</dbReference>
<keyword evidence="11" id="KW-0472">Membrane</keyword>
<comment type="cofactor">
    <cofactor evidence="1">
        <name>Mg(2+)</name>
        <dbReference type="ChEBI" id="CHEBI:18420"/>
    </cofactor>
</comment>